<feature type="transmembrane region" description="Helical" evidence="2">
    <location>
        <begin position="324"/>
        <end position="350"/>
    </location>
</feature>
<evidence type="ECO:0000313" key="3">
    <source>
        <dbReference type="EMBL" id="GBP51257.1"/>
    </source>
</evidence>
<dbReference type="PANTHER" id="PTHR21879:SF4">
    <property type="entry name" value="OSIRIS 17, ISOFORM C"/>
    <property type="match status" value="1"/>
</dbReference>
<dbReference type="EMBL" id="BGZK01000578">
    <property type="protein sequence ID" value="GBP51257.1"/>
    <property type="molecule type" value="Genomic_DNA"/>
</dbReference>
<evidence type="ECO:0000256" key="2">
    <source>
        <dbReference type="SAM" id="Phobius"/>
    </source>
</evidence>
<dbReference type="AlphaFoldDB" id="A0A4C1WMB2"/>
<dbReference type="Proteomes" id="UP000299102">
    <property type="component" value="Unassembled WGS sequence"/>
</dbReference>
<feature type="region of interest" description="Disordered" evidence="1">
    <location>
        <begin position="215"/>
        <end position="239"/>
    </location>
</feature>
<protein>
    <submittedName>
        <fullName evidence="3">Uncharacterized protein</fullName>
    </submittedName>
</protein>
<keyword evidence="2" id="KW-0472">Membrane</keyword>
<keyword evidence="4" id="KW-1185">Reference proteome</keyword>
<keyword evidence="2" id="KW-0812">Transmembrane</keyword>
<organism evidence="3 4">
    <name type="scientific">Eumeta variegata</name>
    <name type="common">Bagworm moth</name>
    <name type="synonym">Eumeta japonica</name>
    <dbReference type="NCBI Taxonomy" id="151549"/>
    <lineage>
        <taxon>Eukaryota</taxon>
        <taxon>Metazoa</taxon>
        <taxon>Ecdysozoa</taxon>
        <taxon>Arthropoda</taxon>
        <taxon>Hexapoda</taxon>
        <taxon>Insecta</taxon>
        <taxon>Pterygota</taxon>
        <taxon>Neoptera</taxon>
        <taxon>Endopterygota</taxon>
        <taxon>Lepidoptera</taxon>
        <taxon>Glossata</taxon>
        <taxon>Ditrysia</taxon>
        <taxon>Tineoidea</taxon>
        <taxon>Psychidae</taxon>
        <taxon>Oiketicinae</taxon>
        <taxon>Eumeta</taxon>
    </lineage>
</organism>
<dbReference type="InterPro" id="IPR012464">
    <property type="entry name" value="DUF1676"/>
</dbReference>
<dbReference type="PANTHER" id="PTHR21879">
    <property type="entry name" value="FI03362P-RELATED-RELATED"/>
    <property type="match status" value="1"/>
</dbReference>
<comment type="caution">
    <text evidence="3">The sequence shown here is derived from an EMBL/GenBank/DDBJ whole genome shotgun (WGS) entry which is preliminary data.</text>
</comment>
<dbReference type="OrthoDB" id="6334967at2759"/>
<feature type="compositionally biased region" description="Acidic residues" evidence="1">
    <location>
        <begin position="162"/>
        <end position="174"/>
    </location>
</feature>
<reference evidence="3 4" key="1">
    <citation type="journal article" date="2019" name="Commun. Biol.">
        <title>The bagworm genome reveals a unique fibroin gene that provides high tensile strength.</title>
        <authorList>
            <person name="Kono N."/>
            <person name="Nakamura H."/>
            <person name="Ohtoshi R."/>
            <person name="Tomita M."/>
            <person name="Numata K."/>
            <person name="Arakawa K."/>
        </authorList>
    </citation>
    <scope>NUCLEOTIDE SEQUENCE [LARGE SCALE GENOMIC DNA]</scope>
</reference>
<feature type="region of interest" description="Disordered" evidence="1">
    <location>
        <begin position="149"/>
        <end position="174"/>
    </location>
</feature>
<proteinExistence type="predicted"/>
<gene>
    <name evidence="3" type="ORF">EVAR_48350_1</name>
</gene>
<accession>A0A4C1WMB2</accession>
<evidence type="ECO:0000256" key="1">
    <source>
        <dbReference type="SAM" id="MobiDB-lite"/>
    </source>
</evidence>
<dbReference type="Pfam" id="PF07898">
    <property type="entry name" value="DUF1676"/>
    <property type="match status" value="1"/>
</dbReference>
<evidence type="ECO:0000313" key="4">
    <source>
        <dbReference type="Proteomes" id="UP000299102"/>
    </source>
</evidence>
<sequence length="841" mass="93445">MGRITRRKSCSSRVGRLDGHKFDICKIVMFVFLINSIEYAVCRDISTNVTDYEEEVVDRGRSFFDNVYKNGSFDTGSVVWDNFLNQCTADPSVSCLQKNVYGIIDDGLGFNGDVNLLDGLRFKKNKVDVRKYTKEANVIYLTGSAGDDAKKDSVNENGDNVADNEVDDDEESGDEDVKCKLDECLKVSCRLSLSPKTPTSAKLFHHEKISLGPDLGPYAGDLSPGPHPGRVSIRQSTGRFRNETPLEEVTDALYDKGVQFLVTHDMRIRLPETFFHGTVLKISPRALTKTGALVHVDLEPKEEVNGQGRLFIFQKIKKQIKKKLFMAAIAIILVIKLIALKLVFVLPLIVGVTTAKKMLLKFLLFLFPALSHIFKLCSWYQQSYHTTKFHKHHHLITHHHHKTPHVYGPPHGHGVNSLVVTHPHHHEPAPTYDYNTPDWELSGPGLGSEYLSSAIHRNAIANFKPHVDDIHDINSWGLGMPPGPSTLNVGEYPTPGHDAPAAAPTAPNIVPYRGPYGARPVGPPANPYIRPKKITPLDPTEAEKEALAISPPPRELALQIATIASENGLLAAWAGMMDGVDIQTSEEKNPLWAVHAPGRTGCVRLARTENPLKHNTALPLARRGLARNRDSMMGLIMGLFYYQIRAASLAARVPPSPVRDELLRVSAARLTEVNRVQTETELVKQQQQILASQDPATIAAEKFYGGLLDRVNKILSPLGATETGCRERAICILYRDPFQHTPYSNLVSNELSKDSNELLAPADSKLALTYYRYVQAARDGQEEKDCLRVRCLRDVVENRCILSSYPFPVSDASAWPVDGPILHSRADLLTHQSGVQIVREW</sequence>
<keyword evidence="2" id="KW-1133">Transmembrane helix</keyword>
<name>A0A4C1WMB2_EUMVA</name>
<dbReference type="GO" id="GO:0016020">
    <property type="term" value="C:membrane"/>
    <property type="evidence" value="ECO:0007669"/>
    <property type="project" value="TreeGrafter"/>
</dbReference>